<keyword evidence="4" id="KW-1185">Reference proteome</keyword>
<dbReference type="Pfam" id="PF12281">
    <property type="entry name" value="NTP_transf_8"/>
    <property type="match status" value="1"/>
</dbReference>
<gene>
    <name evidence="3" type="ORF">CBI30_03620</name>
</gene>
<dbReference type="InterPro" id="IPR058575">
    <property type="entry name" value="NTP_transf_8_dom"/>
</dbReference>
<organism evidence="3 4">
    <name type="scientific">Polynucleobacter aenigmaticus</name>
    <dbReference type="NCBI Taxonomy" id="1743164"/>
    <lineage>
        <taxon>Bacteria</taxon>
        <taxon>Pseudomonadati</taxon>
        <taxon>Pseudomonadota</taxon>
        <taxon>Betaproteobacteria</taxon>
        <taxon>Burkholderiales</taxon>
        <taxon>Burkholderiaceae</taxon>
        <taxon>Polynucleobacter</taxon>
    </lineage>
</organism>
<evidence type="ECO:0000256" key="1">
    <source>
        <dbReference type="SAM" id="Coils"/>
    </source>
</evidence>
<dbReference type="OrthoDB" id="6142474at2"/>
<keyword evidence="1" id="KW-0175">Coiled coil</keyword>
<feature type="domain" description="Nucleotidyltransferase-like" evidence="2">
    <location>
        <begin position="112"/>
        <end position="317"/>
    </location>
</feature>
<evidence type="ECO:0000313" key="3">
    <source>
        <dbReference type="EMBL" id="OWS72286.1"/>
    </source>
</evidence>
<sequence length="341" mass="38441">MAFTDLSNAQSMQLTNALQVWQGVHSAKSLAHAHRGSMKWRTINETDYLLHVSPQGSQHSLGPRDSATEKVHDKFVKGKIESESRLKSLKEQLKQANAVNRALRVGRVPNILIDVLNSIERAGLKDHLMVIGANALYAYETQCAVRFDNAVVATLDLDILWDSRKSIKLAITKEIQEEGLLGILKKADKSFELIEDQKYTAINSEGYMVDLIRRGKHDLVLDEDYPKSLSKMPDDIWAVKIPTADWLLSVPKFREVVVGVSGKMAEMTTVDPRAYVIYKTWLSKKNDREAQKKGRDFAQAKAVADLITQRMPHLDVSQIHALPFDLREQAKTHFEKANKAS</sequence>
<dbReference type="Proteomes" id="UP000198104">
    <property type="component" value="Unassembled WGS sequence"/>
</dbReference>
<accession>A0A254Q3X6</accession>
<dbReference type="RefSeq" id="WP_088526955.1">
    <property type="nucleotide sequence ID" value="NZ_NGUO01000004.1"/>
</dbReference>
<evidence type="ECO:0000259" key="2">
    <source>
        <dbReference type="Pfam" id="PF12281"/>
    </source>
</evidence>
<proteinExistence type="predicted"/>
<dbReference type="EMBL" id="NGUO01000004">
    <property type="protein sequence ID" value="OWS72286.1"/>
    <property type="molecule type" value="Genomic_DNA"/>
</dbReference>
<evidence type="ECO:0000313" key="4">
    <source>
        <dbReference type="Proteomes" id="UP000198104"/>
    </source>
</evidence>
<comment type="caution">
    <text evidence="3">The sequence shown here is derived from an EMBL/GenBank/DDBJ whole genome shotgun (WGS) entry which is preliminary data.</text>
</comment>
<reference evidence="3 4" key="1">
    <citation type="submission" date="2017-05" db="EMBL/GenBank/DDBJ databases">
        <title>Polynucleobacter sp. MWH-K35W1 isolated from the permanently anoxic monimolimnion of a meromictic lake.</title>
        <authorList>
            <person name="Hahn M.W."/>
        </authorList>
    </citation>
    <scope>NUCLEOTIDE SEQUENCE [LARGE SCALE GENOMIC DNA]</scope>
    <source>
        <strain evidence="3 4">MWH-K35W1</strain>
    </source>
</reference>
<protein>
    <recommendedName>
        <fullName evidence="2">Nucleotidyltransferase-like domain-containing protein</fullName>
    </recommendedName>
</protein>
<dbReference type="AlphaFoldDB" id="A0A254Q3X6"/>
<name>A0A254Q3X6_9BURK</name>
<feature type="coiled-coil region" evidence="1">
    <location>
        <begin position="79"/>
        <end position="106"/>
    </location>
</feature>